<evidence type="ECO:0000256" key="8">
    <source>
        <dbReference type="PROSITE-ProRule" id="PRU00175"/>
    </source>
</evidence>
<feature type="domain" description="RING-type" evidence="10">
    <location>
        <begin position="89"/>
        <end position="131"/>
    </location>
</feature>
<dbReference type="PANTHER" id="PTHR46539:SF25">
    <property type="entry name" value="(WILD MALAYSIAN BANANA) HYPOTHETICAL PROTEIN"/>
    <property type="match status" value="1"/>
</dbReference>
<evidence type="ECO:0000259" key="10">
    <source>
        <dbReference type="PROSITE" id="PS50089"/>
    </source>
</evidence>
<comment type="subcellular location">
    <subcellularLocation>
        <location evidence="1">Membrane</location>
    </subcellularLocation>
</comment>
<dbReference type="GO" id="GO:0016020">
    <property type="term" value="C:membrane"/>
    <property type="evidence" value="ECO:0007669"/>
    <property type="project" value="UniProtKB-SubCell"/>
</dbReference>
<organism evidence="11 13">
    <name type="scientific">Zingiber officinale</name>
    <name type="common">Ginger</name>
    <name type="synonym">Amomum zingiber</name>
    <dbReference type="NCBI Taxonomy" id="94328"/>
    <lineage>
        <taxon>Eukaryota</taxon>
        <taxon>Viridiplantae</taxon>
        <taxon>Streptophyta</taxon>
        <taxon>Embryophyta</taxon>
        <taxon>Tracheophyta</taxon>
        <taxon>Spermatophyta</taxon>
        <taxon>Magnoliopsida</taxon>
        <taxon>Liliopsida</taxon>
        <taxon>Zingiberales</taxon>
        <taxon>Zingiberaceae</taxon>
        <taxon>Zingiber</taxon>
    </lineage>
</organism>
<dbReference type="EMBL" id="JACMSC010000014">
    <property type="protein sequence ID" value="KAG6488875.1"/>
    <property type="molecule type" value="Genomic_DNA"/>
</dbReference>
<keyword evidence="2 9" id="KW-0812">Transmembrane</keyword>
<evidence type="ECO:0000256" key="1">
    <source>
        <dbReference type="ARBA" id="ARBA00004370"/>
    </source>
</evidence>
<feature type="transmembrane region" description="Helical" evidence="9">
    <location>
        <begin position="20"/>
        <end position="42"/>
    </location>
</feature>
<dbReference type="GO" id="GO:0008270">
    <property type="term" value="F:zinc ion binding"/>
    <property type="evidence" value="ECO:0007669"/>
    <property type="project" value="UniProtKB-KW"/>
</dbReference>
<keyword evidence="3" id="KW-0479">Metal-binding</keyword>
<dbReference type="InterPro" id="IPR001841">
    <property type="entry name" value="Znf_RING"/>
</dbReference>
<dbReference type="Proteomes" id="UP000734854">
    <property type="component" value="Unassembled WGS sequence"/>
</dbReference>
<evidence type="ECO:0000256" key="5">
    <source>
        <dbReference type="ARBA" id="ARBA00022833"/>
    </source>
</evidence>
<keyword evidence="6 9" id="KW-1133">Transmembrane helix</keyword>
<proteinExistence type="predicted"/>
<dbReference type="GO" id="GO:0016567">
    <property type="term" value="P:protein ubiquitination"/>
    <property type="evidence" value="ECO:0007669"/>
    <property type="project" value="UniProtKB-UniPathway"/>
</dbReference>
<dbReference type="PANTHER" id="PTHR46539">
    <property type="entry name" value="E3 UBIQUITIN-PROTEIN LIGASE ATL42"/>
    <property type="match status" value="1"/>
</dbReference>
<comment type="caution">
    <text evidence="11">The sequence shown here is derived from an EMBL/GenBank/DDBJ whole genome shotgun (WGS) entry which is preliminary data.</text>
</comment>
<dbReference type="AlphaFoldDB" id="A0A8J5FIL5"/>
<dbReference type="OrthoDB" id="8062037at2759"/>
<name>A0A8J5FIL5_ZINOF</name>
<evidence type="ECO:0000313" key="11">
    <source>
        <dbReference type="EMBL" id="KAG6488875.1"/>
    </source>
</evidence>
<protein>
    <recommendedName>
        <fullName evidence="10">RING-type domain-containing protein</fullName>
    </recommendedName>
</protein>
<gene>
    <name evidence="12" type="ORF">ZIOFF_046944</name>
    <name evidence="11" type="ORF">ZIOFF_050130</name>
</gene>
<sequence>MAALRYDGLDDGNFHVPGTTLRLLLFISLPLLVFSVLLCLYLRWICLRRGAGTHPVNALPAAAATGLDERTINSFPVRLSLAGEEAAQCSICLSGVPAGEKVKALPGCGHGFHVECVDEWLRVHASCPLCRATPRGSPAGLALQI</sequence>
<keyword evidence="4 8" id="KW-0863">Zinc-finger</keyword>
<dbReference type="Pfam" id="PF13639">
    <property type="entry name" value="zf-RING_2"/>
    <property type="match status" value="1"/>
</dbReference>
<accession>A0A8J5FIL5</accession>
<evidence type="ECO:0000256" key="2">
    <source>
        <dbReference type="ARBA" id="ARBA00022692"/>
    </source>
</evidence>
<keyword evidence="5" id="KW-0862">Zinc</keyword>
<keyword evidence="13" id="KW-1185">Reference proteome</keyword>
<evidence type="ECO:0000256" key="3">
    <source>
        <dbReference type="ARBA" id="ARBA00022723"/>
    </source>
</evidence>
<evidence type="ECO:0000256" key="6">
    <source>
        <dbReference type="ARBA" id="ARBA00022989"/>
    </source>
</evidence>
<evidence type="ECO:0000256" key="4">
    <source>
        <dbReference type="ARBA" id="ARBA00022771"/>
    </source>
</evidence>
<dbReference type="EMBL" id="JACMSC010000013">
    <property type="protein sequence ID" value="KAG6491997.1"/>
    <property type="molecule type" value="Genomic_DNA"/>
</dbReference>
<keyword evidence="7 9" id="KW-0472">Membrane</keyword>
<dbReference type="PROSITE" id="PS50089">
    <property type="entry name" value="ZF_RING_2"/>
    <property type="match status" value="1"/>
</dbReference>
<evidence type="ECO:0000256" key="7">
    <source>
        <dbReference type="ARBA" id="ARBA00023136"/>
    </source>
</evidence>
<evidence type="ECO:0000313" key="13">
    <source>
        <dbReference type="Proteomes" id="UP000734854"/>
    </source>
</evidence>
<evidence type="ECO:0000256" key="9">
    <source>
        <dbReference type="SAM" id="Phobius"/>
    </source>
</evidence>
<dbReference type="UniPathway" id="UPA00143"/>
<dbReference type="SMART" id="SM00184">
    <property type="entry name" value="RING"/>
    <property type="match status" value="1"/>
</dbReference>
<reference evidence="11 13" key="1">
    <citation type="submission" date="2020-08" db="EMBL/GenBank/DDBJ databases">
        <title>Plant Genome Project.</title>
        <authorList>
            <person name="Zhang R.-G."/>
        </authorList>
    </citation>
    <scope>NUCLEOTIDE SEQUENCE [LARGE SCALE GENOMIC DNA]</scope>
    <source>
        <tissue evidence="11">Rhizome</tissue>
    </source>
</reference>
<evidence type="ECO:0000313" key="12">
    <source>
        <dbReference type="EMBL" id="KAG6491997.1"/>
    </source>
</evidence>